<dbReference type="KEGG" id="mpi:Mpet_1947"/>
<keyword evidence="1" id="KW-0812">Transmembrane</keyword>
<dbReference type="AlphaFoldDB" id="E1RJ28"/>
<sequence>MANNIIGDAFSYAKEGLLGNFTKWILVIVLALIQGITLCIIPVLNGYIVRIYSGEKTLPEVNQWGKLFVDGWKYNIIAILYAIPAIIVAVVLGFFTILSFSEMTTIISGGNAAGVIELVTGIITVLFILLIVLMILSLFLMMGLVRLGKTGKIGEAFSFGAINKQISGGVGWLGYIGYVILLWILGLILMLIIAAINILLLPLGILVMLLVLPAWSVFAAKYMTNIYDAGESA</sequence>
<dbReference type="eggNOG" id="arCOG02879">
    <property type="taxonomic scope" value="Archaea"/>
</dbReference>
<reference evidence="2 3" key="1">
    <citation type="journal article" date="2010" name="Stand. Genomic Sci.">
        <title>Complete genome sequence of Methanoplanus petrolearius type strain (SEBR 4847).</title>
        <authorList>
            <person name="Brambilla E."/>
            <person name="Djao O.D."/>
            <person name="Daligault H."/>
            <person name="Lapidus A."/>
            <person name="Lucas S."/>
            <person name="Hammon N."/>
            <person name="Nolan M."/>
            <person name="Tice H."/>
            <person name="Cheng J.F."/>
            <person name="Han C."/>
            <person name="Tapia R."/>
            <person name="Goodwin L."/>
            <person name="Pitluck S."/>
            <person name="Liolios K."/>
            <person name="Ivanova N."/>
            <person name="Mavromatis K."/>
            <person name="Mikhailova N."/>
            <person name="Pati A."/>
            <person name="Chen A."/>
            <person name="Palaniappan K."/>
            <person name="Land M."/>
            <person name="Hauser L."/>
            <person name="Chang Y.J."/>
            <person name="Jeffries C.D."/>
            <person name="Rohde M."/>
            <person name="Spring S."/>
            <person name="Sikorski J."/>
            <person name="Goker M."/>
            <person name="Woyke T."/>
            <person name="Bristow J."/>
            <person name="Eisen J.A."/>
            <person name="Markowitz V."/>
            <person name="Hugenholtz P."/>
            <person name="Kyrpides N.C."/>
            <person name="Klenk H.P."/>
        </authorList>
    </citation>
    <scope>NUCLEOTIDE SEQUENCE [LARGE SCALE GENOMIC DNA]</scope>
    <source>
        <strain evidence="3">DSM 11571 / OCM 486 / SEBR 4847</strain>
    </source>
</reference>
<feature type="transmembrane region" description="Helical" evidence="1">
    <location>
        <begin position="199"/>
        <end position="218"/>
    </location>
</feature>
<dbReference type="HOGENOM" id="CLU_079270_1_0_2"/>
<gene>
    <name evidence="2" type="ordered locus">Mpet_1947</name>
</gene>
<dbReference type="STRING" id="679926.Mpet_1947"/>
<evidence type="ECO:0008006" key="4">
    <source>
        <dbReference type="Google" id="ProtNLM"/>
    </source>
</evidence>
<dbReference type="InterPro" id="IPR025098">
    <property type="entry name" value="DUF4013"/>
</dbReference>
<evidence type="ECO:0000313" key="3">
    <source>
        <dbReference type="Proteomes" id="UP000006565"/>
    </source>
</evidence>
<dbReference type="RefSeq" id="WP_013329875.1">
    <property type="nucleotide sequence ID" value="NC_014507.1"/>
</dbReference>
<name>E1RJ28_METP4</name>
<dbReference type="EMBL" id="CP002117">
    <property type="protein sequence ID" value="ADN36698.1"/>
    <property type="molecule type" value="Genomic_DNA"/>
</dbReference>
<feature type="transmembrane region" description="Helical" evidence="1">
    <location>
        <begin position="76"/>
        <end position="98"/>
    </location>
</feature>
<feature type="transmembrane region" description="Helical" evidence="1">
    <location>
        <begin position="24"/>
        <end position="48"/>
    </location>
</feature>
<keyword evidence="1" id="KW-1133">Transmembrane helix</keyword>
<dbReference type="OrthoDB" id="107590at2157"/>
<evidence type="ECO:0000313" key="2">
    <source>
        <dbReference type="EMBL" id="ADN36698.1"/>
    </source>
</evidence>
<keyword evidence="3" id="KW-1185">Reference proteome</keyword>
<proteinExistence type="predicted"/>
<dbReference type="Pfam" id="PF13197">
    <property type="entry name" value="DUF4013"/>
    <property type="match status" value="1"/>
</dbReference>
<dbReference type="GeneID" id="9744424"/>
<evidence type="ECO:0000256" key="1">
    <source>
        <dbReference type="SAM" id="Phobius"/>
    </source>
</evidence>
<feature type="transmembrane region" description="Helical" evidence="1">
    <location>
        <begin position="172"/>
        <end position="193"/>
    </location>
</feature>
<keyword evidence="1" id="KW-0472">Membrane</keyword>
<accession>E1RJ28</accession>
<dbReference type="Proteomes" id="UP000006565">
    <property type="component" value="Chromosome"/>
</dbReference>
<protein>
    <recommendedName>
        <fullName evidence="4">Glycerophosphoryl diester phosphodiesterase membrane domain-containing protein</fullName>
    </recommendedName>
</protein>
<feature type="transmembrane region" description="Helical" evidence="1">
    <location>
        <begin position="118"/>
        <end position="145"/>
    </location>
</feature>
<organism evidence="2 3">
    <name type="scientific">Methanolacinia petrolearia (strain DSM 11571 / OCM 486 / SEBR 4847)</name>
    <name type="common">Methanoplanus petrolearius</name>
    <dbReference type="NCBI Taxonomy" id="679926"/>
    <lineage>
        <taxon>Archaea</taxon>
        <taxon>Methanobacteriati</taxon>
        <taxon>Methanobacteriota</taxon>
        <taxon>Stenosarchaea group</taxon>
        <taxon>Methanomicrobia</taxon>
        <taxon>Methanomicrobiales</taxon>
        <taxon>Methanomicrobiaceae</taxon>
        <taxon>Methanolacinia</taxon>
    </lineage>
</organism>